<dbReference type="PANTHER" id="PTHR22605:SF18">
    <property type="entry name" value="E3 UBIQUITIN-PROTEIN LIGASE RNF213-ALPHA"/>
    <property type="match status" value="1"/>
</dbReference>
<evidence type="ECO:0000259" key="9">
    <source>
        <dbReference type="PROSITE" id="PS50089"/>
    </source>
</evidence>
<evidence type="ECO:0000256" key="2">
    <source>
        <dbReference type="ARBA" id="ARBA00022490"/>
    </source>
</evidence>
<keyword evidence="5" id="KW-0862">Zinc</keyword>
<dbReference type="SUPFAM" id="SSF57850">
    <property type="entry name" value="RING/U-box"/>
    <property type="match status" value="1"/>
</dbReference>
<feature type="domain" description="RZ-type" evidence="10">
    <location>
        <begin position="1253"/>
        <end position="1325"/>
    </location>
</feature>
<proteinExistence type="predicted"/>
<feature type="domain" description="RING-type" evidence="9">
    <location>
        <begin position="774"/>
        <end position="812"/>
    </location>
</feature>
<dbReference type="Proteomes" id="UP000283210">
    <property type="component" value="Chromosome 8"/>
</dbReference>
<dbReference type="OrthoDB" id="2423195at2759"/>
<dbReference type="PROSITE" id="PS50089">
    <property type="entry name" value="ZF_RING_2"/>
    <property type="match status" value="1"/>
</dbReference>
<dbReference type="InterPro" id="IPR013083">
    <property type="entry name" value="Znf_RING/FYVE/PHD"/>
</dbReference>
<dbReference type="InterPro" id="IPR031248">
    <property type="entry name" value="RNF213"/>
</dbReference>
<keyword evidence="4 7" id="KW-0863">Zinc-finger</keyword>
<keyword evidence="12" id="KW-1185">Reference proteome</keyword>
<protein>
    <submittedName>
        <fullName evidence="11">Uncharacterized protein</fullName>
    </submittedName>
</protein>
<dbReference type="EMBL" id="CM012444">
    <property type="protein sequence ID" value="RVE69572.1"/>
    <property type="molecule type" value="Genomic_DNA"/>
</dbReference>
<dbReference type="InterPro" id="IPR018957">
    <property type="entry name" value="Znf_C3HC4_RING-type"/>
</dbReference>
<feature type="region of interest" description="Disordered" evidence="8">
    <location>
        <begin position="388"/>
        <end position="408"/>
    </location>
</feature>
<evidence type="ECO:0000256" key="8">
    <source>
        <dbReference type="SAM" id="MobiDB-lite"/>
    </source>
</evidence>
<keyword evidence="6" id="KW-0391">Immunity</keyword>
<evidence type="ECO:0000256" key="3">
    <source>
        <dbReference type="ARBA" id="ARBA00022723"/>
    </source>
</evidence>
<evidence type="ECO:0000256" key="5">
    <source>
        <dbReference type="ARBA" id="ARBA00022833"/>
    </source>
</evidence>
<name>A0A3S2PL20_ORYJA</name>
<keyword evidence="2" id="KW-0963">Cytoplasm</keyword>
<dbReference type="GO" id="GO:0008270">
    <property type="term" value="F:zinc ion binding"/>
    <property type="evidence" value="ECO:0007669"/>
    <property type="project" value="UniProtKB-KW"/>
</dbReference>
<evidence type="ECO:0000259" key="10">
    <source>
        <dbReference type="PROSITE" id="PS51981"/>
    </source>
</evidence>
<dbReference type="PANTHER" id="PTHR22605">
    <property type="entry name" value="RZ-TYPE DOMAIN-CONTAINING PROTEIN"/>
    <property type="match status" value="1"/>
</dbReference>
<evidence type="ECO:0000256" key="6">
    <source>
        <dbReference type="ARBA" id="ARBA00022859"/>
    </source>
</evidence>
<dbReference type="GO" id="GO:0016020">
    <property type="term" value="C:membrane"/>
    <property type="evidence" value="ECO:0007669"/>
    <property type="project" value="TreeGrafter"/>
</dbReference>
<evidence type="ECO:0000256" key="4">
    <source>
        <dbReference type="ARBA" id="ARBA00022771"/>
    </source>
</evidence>
<dbReference type="FunFam" id="3.30.40.10:FF:000488">
    <property type="entry name" value="E3 ubiquitin-protein ligase RNF213"/>
    <property type="match status" value="1"/>
</dbReference>
<dbReference type="Pfam" id="PF00097">
    <property type="entry name" value="zf-C3HC4"/>
    <property type="match status" value="1"/>
</dbReference>
<dbReference type="GO" id="GO:0016887">
    <property type="term" value="F:ATP hydrolysis activity"/>
    <property type="evidence" value="ECO:0007669"/>
    <property type="project" value="InterPro"/>
</dbReference>
<organism evidence="11 12">
    <name type="scientific">Oryzias javanicus</name>
    <name type="common">Javanese ricefish</name>
    <name type="synonym">Aplocheilus javanicus</name>
    <dbReference type="NCBI Taxonomy" id="123683"/>
    <lineage>
        <taxon>Eukaryota</taxon>
        <taxon>Metazoa</taxon>
        <taxon>Chordata</taxon>
        <taxon>Craniata</taxon>
        <taxon>Vertebrata</taxon>
        <taxon>Euteleostomi</taxon>
        <taxon>Actinopterygii</taxon>
        <taxon>Neopterygii</taxon>
        <taxon>Teleostei</taxon>
        <taxon>Neoteleostei</taxon>
        <taxon>Acanthomorphata</taxon>
        <taxon>Ovalentaria</taxon>
        <taxon>Atherinomorphae</taxon>
        <taxon>Beloniformes</taxon>
        <taxon>Adrianichthyidae</taxon>
        <taxon>Oryziinae</taxon>
        <taxon>Oryzias</taxon>
    </lineage>
</organism>
<feature type="compositionally biased region" description="Acidic residues" evidence="8">
    <location>
        <begin position="388"/>
        <end position="399"/>
    </location>
</feature>
<dbReference type="GO" id="GO:0002376">
    <property type="term" value="P:immune system process"/>
    <property type="evidence" value="ECO:0007669"/>
    <property type="project" value="UniProtKB-KW"/>
</dbReference>
<reference evidence="11 12" key="2">
    <citation type="submission" date="2019-01" db="EMBL/GenBank/DDBJ databases">
        <title>A chromosome length genome reference of the Java medaka (oryzias javanicus).</title>
        <authorList>
            <person name="Herpin A."/>
            <person name="Takehana Y."/>
            <person name="Naruse K."/>
            <person name="Ansai S."/>
            <person name="Kawaguchi M."/>
        </authorList>
    </citation>
    <scope>NUCLEOTIDE SEQUENCE [LARGE SCALE GENOMIC DNA]</scope>
    <source>
        <strain evidence="11">RS831</strain>
        <tissue evidence="11">Whole body</tissue>
    </source>
</reference>
<dbReference type="GO" id="GO:0005730">
    <property type="term" value="C:nucleolus"/>
    <property type="evidence" value="ECO:0007669"/>
    <property type="project" value="TreeGrafter"/>
</dbReference>
<dbReference type="InterPro" id="IPR046439">
    <property type="entry name" value="ZF_RZ_dom"/>
</dbReference>
<evidence type="ECO:0000256" key="1">
    <source>
        <dbReference type="ARBA" id="ARBA00004496"/>
    </source>
</evidence>
<dbReference type="SMART" id="SM00184">
    <property type="entry name" value="RING"/>
    <property type="match status" value="1"/>
</dbReference>
<evidence type="ECO:0000256" key="7">
    <source>
        <dbReference type="PROSITE-ProRule" id="PRU00175"/>
    </source>
</evidence>
<dbReference type="PROSITE" id="PS51981">
    <property type="entry name" value="ZF_RZ"/>
    <property type="match status" value="1"/>
</dbReference>
<evidence type="ECO:0000313" key="12">
    <source>
        <dbReference type="Proteomes" id="UP000283210"/>
    </source>
</evidence>
<dbReference type="Pfam" id="PF20173">
    <property type="entry name" value="ZnF_RZ-type"/>
    <property type="match status" value="1"/>
</dbReference>
<accession>A0A3S2PL20</accession>
<gene>
    <name evidence="11" type="ORF">OJAV_G00079030</name>
</gene>
<reference evidence="11 12" key="1">
    <citation type="submission" date="2018-11" db="EMBL/GenBank/DDBJ databases">
        <authorList>
            <person name="Lopez-Roques C."/>
            <person name="Donnadieu C."/>
            <person name="Bouchez O."/>
            <person name="Klopp C."/>
            <person name="Cabau C."/>
            <person name="Zahm M."/>
        </authorList>
    </citation>
    <scope>NUCLEOTIDE SEQUENCE [LARGE SCALE GENOMIC DNA]</scope>
    <source>
        <strain evidence="11">RS831</strain>
        <tissue evidence="11">Whole body</tissue>
    </source>
</reference>
<evidence type="ECO:0000313" key="11">
    <source>
        <dbReference type="EMBL" id="RVE69572.1"/>
    </source>
</evidence>
<comment type="subcellular location">
    <subcellularLocation>
        <location evidence="1">Cytoplasm</location>
    </subcellularLocation>
</comment>
<dbReference type="PROSITE" id="PS00518">
    <property type="entry name" value="ZF_RING_1"/>
    <property type="match status" value="1"/>
</dbReference>
<keyword evidence="3" id="KW-0479">Metal-binding</keyword>
<dbReference type="InterPro" id="IPR017907">
    <property type="entry name" value="Znf_RING_CS"/>
</dbReference>
<dbReference type="GO" id="GO:2000051">
    <property type="term" value="P:negative regulation of non-canonical Wnt signaling pathway"/>
    <property type="evidence" value="ECO:0007669"/>
    <property type="project" value="TreeGrafter"/>
</dbReference>
<dbReference type="GO" id="GO:0005829">
    <property type="term" value="C:cytosol"/>
    <property type="evidence" value="ECO:0007669"/>
    <property type="project" value="TreeGrafter"/>
</dbReference>
<dbReference type="GO" id="GO:0004842">
    <property type="term" value="F:ubiquitin-protein transferase activity"/>
    <property type="evidence" value="ECO:0007669"/>
    <property type="project" value="InterPro"/>
</dbReference>
<dbReference type="GO" id="GO:0006511">
    <property type="term" value="P:ubiquitin-dependent protein catabolic process"/>
    <property type="evidence" value="ECO:0007669"/>
    <property type="project" value="TreeGrafter"/>
</dbReference>
<dbReference type="GO" id="GO:0002040">
    <property type="term" value="P:sprouting angiogenesis"/>
    <property type="evidence" value="ECO:0007669"/>
    <property type="project" value="TreeGrafter"/>
</dbReference>
<dbReference type="Gene3D" id="3.30.40.10">
    <property type="entry name" value="Zinc/RING finger domain, C3HC4 (zinc finger)"/>
    <property type="match status" value="1"/>
</dbReference>
<sequence>METGQTVVLLNLQNLYESLYDALNQYYVCLGGQKYVDLGLGTHRVKCRVHKDFRLIVIEEREVVYKQFPIPLINRLEKHYLDIHTVLKPEQKRMVKVLEKWVNLFATVASQHGTTTYRYQPPDVFIGYHSDTCASVILQVMEEQKDILEVSDSERRLLEKAKHIILKCATPDSVVRLDCVDLPKGECELLSKVYFEEQNNRCLVDYILAHTRQEGRCCSFFTEVTTFSRLLTAFDLQPLSQVLHGVELLSLQQFDTEHSFLKKIRSFLNAENGNSGLGTQNKILIIQCDFNEASQGANLLASAKYSSINEINKITQENMKSKVFVYFITRLPRIEGGTSYIGFHGGPWRSVHIDDLRRSKDIVSDIKTLQSMPISQMFETEMLQPEAMEVDEESTEPEPMDTSQSGSNNVVDTTALLRSCVQSAVGMLRDQAESSCRSTQRVAILLTLLSDGDDIRSEFLKTVKKRLHSALVTHDGNALSNFKTNWVLKEASNIDALQEGGTFRQTLWKRVQAVVVPLLAQLISVIDRDLNMDLLLDANCCESVKRLWLDIFSDDKLLELSQLPMDRRPETTTILVQNYIAQDKNTGCSMPFSWRIRDYLEELWVHALQHEEPKVTDDLLGNHAARNNDELILDVYAAFACLEHLEPNVLDTDAQRQAWLRQVKKVQVPIELICTEESVKSYGQRSKMFVTRVQSRWNRVFSLSLFVEHMLLGIEELEEKLKPLVLEQTRKLGKMLEENSDLKTHQVFEAVIRLLKTCKEEVVERLFRFGHSICPVCMGDPQNPLRLPCEHIYCLGCIKQWLTPGQMFCPLCLEQVNDDFPLLPSDEISVLVAQHAQFRKQCNAFFIDLVSTVCFKDNSPPCSDVIRHLLSFLMVETNTVPFLRANQIHTKMLSPFDDSVDKNPVVRSVVLKLLLKYSFDEVKEYLQLHLDEVDQSNLLDENDKTELYCLYLNCLEDSMFDRSSADKQVILQDESAFLTDFLQSHSQSGKEATVEYLQQLARVRMDLDTAASLIIENLRNKGFQGQTQRATEAYLDSMMKLCIQSGNDWYRVYLIRKISSQRGVEFVQKIQKKDQMRWLFPEEVLLKSEEAIQIDQYLVYGEDYRTIREAAAKVMLEGKVEGLEEACEGINCSPQQKTVYYLLALYREITTLHRHTNPSFHPKPEQLDALINYIHASKVLASPEEKAFAQALVTNNLGPLAVCPRASGAQRVIADIAIHLAVVLLCGKNGFLAPLQQLVVIPANMQASYLPTMPEDVVALARQALAPMQLQWYTCPNGHPCTIGECGQPMQMSKCVDCGAVIGGQNHAPVHGFQHLHFQGDRTQPGHILGDPRNRDNPDMMDTKGLSSVPFTTLRMLTHMSMLLGFCQHPQPISAIIKPPVADPAAFLFEHLDKDLKHLIRSLGKGTDDTICAVHLLISSLLEPQQQQRWTVPYDNRLSTKQARNDWDVEMSNAVITPQLKNLERRLKEVNNFIRSDSRISANPVMTLVFGDPKHFLASLHPNSLIHCSAVWSCRQKVSLLNLKHIVEQNDGKDTLPVLWRFLNREAEIRLVKHLPDILTLQKNLVKKFQNTSELTFDTIEEFLEKQKAGSLKAWYTKHIKTFLTTWNQLRVSLATNALVSYLIAVHNDLIYCVDKHTGEETSFKVSPADLTELHVIHYELERDVMPLVLSNTQYSIQKGQETLHEYDLPKIQQQIISRFLLGKPLLTLNGIPTLMNRHERNYEIIFKDVKGKVKQESLQNLTLASIAGELQSYSEVCEALSTLEVALGFLAMTGGDPHMQLSHYLEEVLQMGNQVAQHILKTLSMCCLKHCVALWQLLASLKSENMLRLKRDPFVGISDDYKKALGEDEHRLLTTFFSVCNADTFLLEMHEFMVLVLKTPDATDTYKPDWGLKETLMPYMDRKDLDIPQDVEELFPEQICLCHYVEAWKFIVTFKQERAQRQ</sequence>
<dbReference type="InterPro" id="IPR001841">
    <property type="entry name" value="Znf_RING"/>
</dbReference>